<keyword evidence="2 7" id="KW-0673">Quorum sensing</keyword>
<gene>
    <name evidence="10" type="ORF">SAMN05192564_102352</name>
</gene>
<organism evidence="10 11">
    <name type="scientific">Paraburkholderia sartisoli</name>
    <dbReference type="NCBI Taxonomy" id="83784"/>
    <lineage>
        <taxon>Bacteria</taxon>
        <taxon>Pseudomonadati</taxon>
        <taxon>Pseudomonadota</taxon>
        <taxon>Betaproteobacteria</taxon>
        <taxon>Burkholderiales</taxon>
        <taxon>Burkholderiaceae</taxon>
        <taxon>Paraburkholderia</taxon>
    </lineage>
</organism>
<protein>
    <recommendedName>
        <fullName evidence="1 8">Acyl-homoserine-lactone synthase</fullName>
        <ecNumber evidence="1 8">2.3.1.184</ecNumber>
    </recommendedName>
    <alternativeName>
        <fullName evidence="8">Autoinducer synthesis protein</fullName>
    </alternativeName>
</protein>
<proteinExistence type="inferred from homology"/>
<evidence type="ECO:0000256" key="2">
    <source>
        <dbReference type="ARBA" id="ARBA00022654"/>
    </source>
</evidence>
<dbReference type="PROSITE" id="PS51187">
    <property type="entry name" value="AUTOINDUCER_SYNTH_2"/>
    <property type="match status" value="1"/>
</dbReference>
<dbReference type="PRINTS" id="PR01549">
    <property type="entry name" value="AUTOINDCRSYN"/>
</dbReference>
<dbReference type="PROSITE" id="PS00949">
    <property type="entry name" value="AUTOINDUCER_SYNTH_1"/>
    <property type="match status" value="1"/>
</dbReference>
<dbReference type="SUPFAM" id="SSF55729">
    <property type="entry name" value="Acyl-CoA N-acyltransferases (Nat)"/>
    <property type="match status" value="1"/>
</dbReference>
<dbReference type="GO" id="GO:0007165">
    <property type="term" value="P:signal transduction"/>
    <property type="evidence" value="ECO:0007669"/>
    <property type="project" value="TreeGrafter"/>
</dbReference>
<evidence type="ECO:0000256" key="8">
    <source>
        <dbReference type="RuleBase" id="RU361135"/>
    </source>
</evidence>
<dbReference type="Pfam" id="PF00765">
    <property type="entry name" value="Autoind_synth"/>
    <property type="match status" value="1"/>
</dbReference>
<dbReference type="EMBL" id="FNRQ01000002">
    <property type="protein sequence ID" value="SEA60786.1"/>
    <property type="molecule type" value="Genomic_DNA"/>
</dbReference>
<dbReference type="OrthoDB" id="6023281at2"/>
<keyword evidence="11" id="KW-1185">Reference proteome</keyword>
<evidence type="ECO:0000256" key="7">
    <source>
        <dbReference type="PROSITE-ProRule" id="PRU00533"/>
    </source>
</evidence>
<dbReference type="InterPro" id="IPR016181">
    <property type="entry name" value="Acyl_CoA_acyltransferase"/>
</dbReference>
<evidence type="ECO:0000256" key="6">
    <source>
        <dbReference type="ARBA" id="ARBA00048576"/>
    </source>
</evidence>
<accession>A0A1H4CK12</accession>
<evidence type="ECO:0000313" key="11">
    <source>
        <dbReference type="Proteomes" id="UP000198638"/>
    </source>
</evidence>
<keyword evidence="5 7" id="KW-0071">Autoinducer synthesis</keyword>
<evidence type="ECO:0000256" key="5">
    <source>
        <dbReference type="ARBA" id="ARBA00022929"/>
    </source>
</evidence>
<dbReference type="GO" id="GO:0009372">
    <property type="term" value="P:quorum sensing"/>
    <property type="evidence" value="ECO:0007669"/>
    <property type="project" value="UniProtKB-UniRule"/>
</dbReference>
<dbReference type="GO" id="GO:0061579">
    <property type="term" value="F:N-acyl homoserine lactone synthase activity"/>
    <property type="evidence" value="ECO:0007669"/>
    <property type="project" value="UniProtKB-UniRule"/>
</dbReference>
<dbReference type="InterPro" id="IPR018311">
    <property type="entry name" value="Autoind_synth_CS"/>
</dbReference>
<dbReference type="PANTHER" id="PTHR39322:SF1">
    <property type="entry name" value="ISOVALERYL-HOMOSERINE LACTONE SYNTHASE"/>
    <property type="match status" value="1"/>
</dbReference>
<reference evidence="11" key="1">
    <citation type="submission" date="2016-10" db="EMBL/GenBank/DDBJ databases">
        <authorList>
            <person name="Varghese N."/>
            <person name="Submissions S."/>
        </authorList>
    </citation>
    <scope>NUCLEOTIDE SEQUENCE [LARGE SCALE GENOMIC DNA]</scope>
    <source>
        <strain evidence="11">LMG 24000</strain>
    </source>
</reference>
<dbReference type="AlphaFoldDB" id="A0A1H4CK12"/>
<dbReference type="STRING" id="83784.SAMN05192564_102352"/>
<keyword evidence="3 8" id="KW-0808">Transferase</keyword>
<keyword evidence="4 8" id="KW-0949">S-adenosyl-L-methionine</keyword>
<dbReference type="Proteomes" id="UP000198638">
    <property type="component" value="Unassembled WGS sequence"/>
</dbReference>
<comment type="similarity">
    <text evidence="7 8">Belongs to the autoinducer synthase family.</text>
</comment>
<dbReference type="Gene3D" id="3.40.630.30">
    <property type="match status" value="1"/>
</dbReference>
<feature type="region of interest" description="Disordered" evidence="9">
    <location>
        <begin position="212"/>
        <end position="249"/>
    </location>
</feature>
<name>A0A1H4CK12_9BURK</name>
<dbReference type="EC" id="2.3.1.184" evidence="1 8"/>
<evidence type="ECO:0000256" key="1">
    <source>
        <dbReference type="ARBA" id="ARBA00012340"/>
    </source>
</evidence>
<dbReference type="InterPro" id="IPR001690">
    <property type="entry name" value="Autoind_synthase"/>
</dbReference>
<evidence type="ECO:0000313" key="10">
    <source>
        <dbReference type="EMBL" id="SEA60786.1"/>
    </source>
</evidence>
<comment type="catalytic activity">
    <reaction evidence="6 8">
        <text>a fatty acyl-[ACP] + S-adenosyl-L-methionine = an N-acyl-L-homoserine lactone + S-methyl-5'-thioadenosine + holo-[ACP] + H(+)</text>
        <dbReference type="Rhea" id="RHEA:10096"/>
        <dbReference type="Rhea" id="RHEA-COMP:9685"/>
        <dbReference type="Rhea" id="RHEA-COMP:14125"/>
        <dbReference type="ChEBI" id="CHEBI:15378"/>
        <dbReference type="ChEBI" id="CHEBI:17509"/>
        <dbReference type="ChEBI" id="CHEBI:55474"/>
        <dbReference type="ChEBI" id="CHEBI:59789"/>
        <dbReference type="ChEBI" id="CHEBI:64479"/>
        <dbReference type="ChEBI" id="CHEBI:138651"/>
        <dbReference type="EC" id="2.3.1.184"/>
    </reaction>
</comment>
<dbReference type="PANTHER" id="PTHR39322">
    <property type="entry name" value="ACYL-HOMOSERINE-LACTONE SYNTHASE"/>
    <property type="match status" value="1"/>
</dbReference>
<evidence type="ECO:0000256" key="9">
    <source>
        <dbReference type="SAM" id="MobiDB-lite"/>
    </source>
</evidence>
<evidence type="ECO:0000256" key="4">
    <source>
        <dbReference type="ARBA" id="ARBA00022691"/>
    </source>
</evidence>
<evidence type="ECO:0000256" key="3">
    <source>
        <dbReference type="ARBA" id="ARBA00022679"/>
    </source>
</evidence>
<sequence>MSYIVAGRLDDLPSHIRHHLGAFRHRVFVQRLHWEIPGVPRDATVEWDEFDGGSTVHLVALSADDTVCGCARLMPTTGPYLLRNVFPELAGPGSLPSSPSIWEMSRFAGPDLAGHRTGTTSGMSLFPYAMSLALSFGATRVIGVVSRSVARLYRRFGLDLRDIDDGTSPDHADIVACAIDLNPGSFEKLQCDAGTLLNSITCFGHFPLPEPGMANHPHTPEVSAHSAETESEIPFSARGNGTFHTQAAI</sequence>